<feature type="compositionally biased region" description="Basic residues" evidence="1">
    <location>
        <begin position="79"/>
        <end position="92"/>
    </location>
</feature>
<feature type="compositionally biased region" description="Polar residues" evidence="1">
    <location>
        <begin position="108"/>
        <end position="118"/>
    </location>
</feature>
<name>A0A9J6DUP3_RHIMP</name>
<feature type="region of interest" description="Disordered" evidence="1">
    <location>
        <begin position="1"/>
        <end position="128"/>
    </location>
</feature>
<evidence type="ECO:0000313" key="2">
    <source>
        <dbReference type="EMBL" id="KAH8025903.1"/>
    </source>
</evidence>
<evidence type="ECO:0000256" key="1">
    <source>
        <dbReference type="SAM" id="MobiDB-lite"/>
    </source>
</evidence>
<organism evidence="2 3">
    <name type="scientific">Rhipicephalus microplus</name>
    <name type="common">Cattle tick</name>
    <name type="synonym">Boophilus microplus</name>
    <dbReference type="NCBI Taxonomy" id="6941"/>
    <lineage>
        <taxon>Eukaryota</taxon>
        <taxon>Metazoa</taxon>
        <taxon>Ecdysozoa</taxon>
        <taxon>Arthropoda</taxon>
        <taxon>Chelicerata</taxon>
        <taxon>Arachnida</taxon>
        <taxon>Acari</taxon>
        <taxon>Parasitiformes</taxon>
        <taxon>Ixodida</taxon>
        <taxon>Ixodoidea</taxon>
        <taxon>Ixodidae</taxon>
        <taxon>Rhipicephalinae</taxon>
        <taxon>Rhipicephalus</taxon>
        <taxon>Boophilus</taxon>
    </lineage>
</organism>
<feature type="compositionally biased region" description="Basic and acidic residues" evidence="1">
    <location>
        <begin position="8"/>
        <end position="29"/>
    </location>
</feature>
<protein>
    <submittedName>
        <fullName evidence="2">Uncharacterized protein</fullName>
    </submittedName>
</protein>
<feature type="region of interest" description="Disordered" evidence="1">
    <location>
        <begin position="868"/>
        <end position="924"/>
    </location>
</feature>
<feature type="compositionally biased region" description="Polar residues" evidence="1">
    <location>
        <begin position="904"/>
        <end position="924"/>
    </location>
</feature>
<reference evidence="2" key="1">
    <citation type="journal article" date="2020" name="Cell">
        <title>Large-Scale Comparative Analyses of Tick Genomes Elucidate Their Genetic Diversity and Vector Capacities.</title>
        <authorList>
            <consortium name="Tick Genome and Microbiome Consortium (TIGMIC)"/>
            <person name="Jia N."/>
            <person name="Wang J."/>
            <person name="Shi W."/>
            <person name="Du L."/>
            <person name="Sun Y."/>
            <person name="Zhan W."/>
            <person name="Jiang J.F."/>
            <person name="Wang Q."/>
            <person name="Zhang B."/>
            <person name="Ji P."/>
            <person name="Bell-Sakyi L."/>
            <person name="Cui X.M."/>
            <person name="Yuan T.T."/>
            <person name="Jiang B.G."/>
            <person name="Yang W.F."/>
            <person name="Lam T.T."/>
            <person name="Chang Q.C."/>
            <person name="Ding S.J."/>
            <person name="Wang X.J."/>
            <person name="Zhu J.G."/>
            <person name="Ruan X.D."/>
            <person name="Zhao L."/>
            <person name="Wei J.T."/>
            <person name="Ye R.Z."/>
            <person name="Que T.C."/>
            <person name="Du C.H."/>
            <person name="Zhou Y.H."/>
            <person name="Cheng J.X."/>
            <person name="Dai P.F."/>
            <person name="Guo W.B."/>
            <person name="Han X.H."/>
            <person name="Huang E.J."/>
            <person name="Li L.F."/>
            <person name="Wei W."/>
            <person name="Gao Y.C."/>
            <person name="Liu J.Z."/>
            <person name="Shao H.Z."/>
            <person name="Wang X."/>
            <person name="Wang C.C."/>
            <person name="Yang T.C."/>
            <person name="Huo Q.B."/>
            <person name="Li W."/>
            <person name="Chen H.Y."/>
            <person name="Chen S.E."/>
            <person name="Zhou L.G."/>
            <person name="Ni X.B."/>
            <person name="Tian J.H."/>
            <person name="Sheng Y."/>
            <person name="Liu T."/>
            <person name="Pan Y.S."/>
            <person name="Xia L.Y."/>
            <person name="Li J."/>
            <person name="Zhao F."/>
            <person name="Cao W.C."/>
        </authorList>
    </citation>
    <scope>NUCLEOTIDE SEQUENCE</scope>
    <source>
        <strain evidence="2">Rmic-2018</strain>
    </source>
</reference>
<feature type="region of interest" description="Disordered" evidence="1">
    <location>
        <begin position="377"/>
        <end position="412"/>
    </location>
</feature>
<feature type="region of interest" description="Disordered" evidence="1">
    <location>
        <begin position="807"/>
        <end position="841"/>
    </location>
</feature>
<feature type="compositionally biased region" description="Pro residues" evidence="1">
    <location>
        <begin position="645"/>
        <end position="658"/>
    </location>
</feature>
<feature type="compositionally biased region" description="Low complexity" evidence="1">
    <location>
        <begin position="882"/>
        <end position="892"/>
    </location>
</feature>
<feature type="region of interest" description="Disordered" evidence="1">
    <location>
        <begin position="746"/>
        <end position="783"/>
    </location>
</feature>
<sequence length="1006" mass="110118">MKRRSKDRRQGGKGTDDRGMDEAFTDTKEPPSQQAPKVRSAVTPALGNTHAVPLNGPASPSSAPSTETESDKPSGGILSKKKHRHRRRHRDKKSTDKLAGPNRKLSSEVATTQPSHTATGPMGSVVSVDAPVIQAPQTSPAPTGPADLQQGPFVAQPQMFTQIQQPMEFQPHMAQYPPDVHWQHYQQQQEQLMQLPQQPAQPPLIPPVGFLEPMPLQTAPTIRPPAANTTYAAAEAPRVDGASTTGSLSNVSYASDPTSSTSFVKQPTAGFQSSLQQTPVITMPPVLAGEQSQLQGSSTQQGASTLTAGGNLVASATTPTSFIDHASHAKVADRRKGEREFDRQVGENVLDNQGVHNAQRDDVGKDIGPFRRARAGSVTRLNRKSKTWKQQNRASVSHQQEETPSFNTDGSTQSFDPAISLVSEPVPTTAVIINAEMAQRLITALQKCEGQPPKDATPDVSEAAHVKLRGRESDEKLKATEAEGFTETLRSRRTSADRLGSSEEFYEVIAEEVIEPDKNTEGGQRKRIVRKTTRSRKHDVIEEPWEDGSTESTAIPTLPRWENIQPSTSRGAGRVHPPAHSARDVDDTGEENAAPFTGASRVRSASGRRSHAKDDRYRTAAPTSTEIPSARRDERRPPKRLPARRYPPPPFYGSPGPLPYDQSLTRQSFQLATPAQYPNYPGPSWLQSWPDHYEYYPQYYDASTPYMNPNIVEMAQHNAIPIVHQSYPEQLSQRYLPSAYGATRVGSQRFESSQREMTRGRPGGTRSRNVANDRCGRPYQPYSEGTVGAEAQVGGSHLCPQAAASITPHISRGPGSQGTSKQQPQKNYALPGPNHPRRCSNSNEFRAAVTPWPQESFCWQREVPASKSSVPRAPSCRDRDSAATATTRPASAGHCPARSRPSAVHQTQVSAPSTRKYTQRAQSAGPSCARVAPCGCRCHEGRATSARGGVTLEELLRREDDIRRDEQLRQLSQRLEDERIRHDAKLAARTELLDELQRNADTGSDA</sequence>
<dbReference type="Proteomes" id="UP000821866">
    <property type="component" value="Unassembled WGS sequence"/>
</dbReference>
<dbReference type="EMBL" id="JABSTU010000007">
    <property type="protein sequence ID" value="KAH8025903.1"/>
    <property type="molecule type" value="Genomic_DNA"/>
</dbReference>
<keyword evidence="3" id="KW-1185">Reference proteome</keyword>
<dbReference type="AlphaFoldDB" id="A0A9J6DUP3"/>
<gene>
    <name evidence="2" type="ORF">HPB51_014098</name>
</gene>
<accession>A0A9J6DUP3</accession>
<evidence type="ECO:0000313" key="3">
    <source>
        <dbReference type="Proteomes" id="UP000821866"/>
    </source>
</evidence>
<feature type="compositionally biased region" description="Polar residues" evidence="1">
    <location>
        <begin position="388"/>
        <end position="412"/>
    </location>
</feature>
<feature type="region of interest" description="Disordered" evidence="1">
    <location>
        <begin position="544"/>
        <end position="661"/>
    </location>
</feature>
<proteinExistence type="predicted"/>
<feature type="compositionally biased region" description="Polar residues" evidence="1">
    <location>
        <begin position="817"/>
        <end position="826"/>
    </location>
</feature>
<reference evidence="2" key="2">
    <citation type="submission" date="2021-09" db="EMBL/GenBank/DDBJ databases">
        <authorList>
            <person name="Jia N."/>
            <person name="Wang J."/>
            <person name="Shi W."/>
            <person name="Du L."/>
            <person name="Sun Y."/>
            <person name="Zhan W."/>
            <person name="Jiang J."/>
            <person name="Wang Q."/>
            <person name="Zhang B."/>
            <person name="Ji P."/>
            <person name="Sakyi L.B."/>
            <person name="Cui X."/>
            <person name="Yuan T."/>
            <person name="Jiang B."/>
            <person name="Yang W."/>
            <person name="Lam T.T.-Y."/>
            <person name="Chang Q."/>
            <person name="Ding S."/>
            <person name="Wang X."/>
            <person name="Zhu J."/>
            <person name="Ruan X."/>
            <person name="Zhao L."/>
            <person name="Wei J."/>
            <person name="Que T."/>
            <person name="Du C."/>
            <person name="Cheng J."/>
            <person name="Dai P."/>
            <person name="Han X."/>
            <person name="Huang E."/>
            <person name="Gao Y."/>
            <person name="Liu J."/>
            <person name="Shao H."/>
            <person name="Ye R."/>
            <person name="Li L."/>
            <person name="Wei W."/>
            <person name="Wang X."/>
            <person name="Wang C."/>
            <person name="Huo Q."/>
            <person name="Li W."/>
            <person name="Guo W."/>
            <person name="Chen H."/>
            <person name="Chen S."/>
            <person name="Zhou L."/>
            <person name="Zhou L."/>
            <person name="Ni X."/>
            <person name="Tian J."/>
            <person name="Zhou Y."/>
            <person name="Sheng Y."/>
            <person name="Liu T."/>
            <person name="Pan Y."/>
            <person name="Xia L."/>
            <person name="Li J."/>
            <person name="Zhao F."/>
            <person name="Cao W."/>
        </authorList>
    </citation>
    <scope>NUCLEOTIDE SEQUENCE</scope>
    <source>
        <strain evidence="2">Rmic-2018</strain>
        <tissue evidence="2">Larvae</tissue>
    </source>
</reference>
<comment type="caution">
    <text evidence="2">The sequence shown here is derived from an EMBL/GenBank/DDBJ whole genome shotgun (WGS) entry which is preliminary data.</text>
</comment>
<feature type="compositionally biased region" description="Low complexity" evidence="1">
    <location>
        <begin position="57"/>
        <end position="67"/>
    </location>
</feature>